<feature type="domain" description="Centrosomal protein C10orf90 N-terminal" evidence="1">
    <location>
        <begin position="60"/>
        <end position="119"/>
    </location>
</feature>
<evidence type="ECO:0000313" key="3">
    <source>
        <dbReference type="Proteomes" id="UP000269945"/>
    </source>
</evidence>
<reference evidence="2 3" key="1">
    <citation type="submission" date="2018-10" db="EMBL/GenBank/DDBJ databases">
        <authorList>
            <person name="Ekblom R."/>
            <person name="Jareborg N."/>
        </authorList>
    </citation>
    <scope>NUCLEOTIDE SEQUENCE [LARGE SCALE GENOMIC DNA]</scope>
    <source>
        <tissue evidence="2">Muscle</tissue>
    </source>
</reference>
<dbReference type="Pfam" id="PF17730">
    <property type="entry name" value="Centro_C10orf90"/>
    <property type="match status" value="1"/>
</dbReference>
<comment type="caution">
    <text evidence="2">The sequence shown here is derived from an EMBL/GenBank/DDBJ whole genome shotgun (WGS) entry which is preliminary data.</text>
</comment>
<protein>
    <recommendedName>
        <fullName evidence="1">Centrosomal protein C10orf90 N-terminal domain-containing protein</fullName>
    </recommendedName>
</protein>
<keyword evidence="3" id="KW-1185">Reference proteome</keyword>
<evidence type="ECO:0000259" key="1">
    <source>
        <dbReference type="Pfam" id="PF17730"/>
    </source>
</evidence>
<feature type="non-terminal residue" evidence="2">
    <location>
        <position position="120"/>
    </location>
</feature>
<dbReference type="AlphaFoldDB" id="A0A9X9Q1N8"/>
<sequence length="120" mass="12999">MSLKHQWNMIKLPEEGLRDKQYSTDNQIALKNLQSNVTEKKSDFTEGTLASQNTEMISSLFISQLIDESKSKVDRAALPAPCTPALHAHPARPSRGSRPGVCISRAFGLLPGGLGTPTPA</sequence>
<organism evidence="2 3">
    <name type="scientific">Gulo gulo</name>
    <name type="common">Wolverine</name>
    <name type="synonym">Gluton</name>
    <dbReference type="NCBI Taxonomy" id="48420"/>
    <lineage>
        <taxon>Eukaryota</taxon>
        <taxon>Metazoa</taxon>
        <taxon>Chordata</taxon>
        <taxon>Craniata</taxon>
        <taxon>Vertebrata</taxon>
        <taxon>Euteleostomi</taxon>
        <taxon>Mammalia</taxon>
        <taxon>Eutheria</taxon>
        <taxon>Laurasiatheria</taxon>
        <taxon>Carnivora</taxon>
        <taxon>Caniformia</taxon>
        <taxon>Musteloidea</taxon>
        <taxon>Mustelidae</taxon>
        <taxon>Guloninae</taxon>
        <taxon>Gulo</taxon>
    </lineage>
</organism>
<dbReference type="InterPro" id="IPR041179">
    <property type="entry name" value="C10orf90_N"/>
</dbReference>
<name>A0A9X9Q1N8_GULGU</name>
<gene>
    <name evidence="2" type="ORF">BN2614_LOCUS1</name>
</gene>
<evidence type="ECO:0000313" key="2">
    <source>
        <dbReference type="EMBL" id="VCW96917.1"/>
    </source>
</evidence>
<accession>A0A9X9Q1N8</accession>
<dbReference type="Proteomes" id="UP000269945">
    <property type="component" value="Unassembled WGS sequence"/>
</dbReference>
<dbReference type="EMBL" id="CYRY02020002">
    <property type="protein sequence ID" value="VCW96917.1"/>
    <property type="molecule type" value="Genomic_DNA"/>
</dbReference>
<proteinExistence type="predicted"/>